<organism evidence="2 3">
    <name type="scientific">Stackebrandtia albiflava</name>
    <dbReference type="NCBI Taxonomy" id="406432"/>
    <lineage>
        <taxon>Bacteria</taxon>
        <taxon>Bacillati</taxon>
        <taxon>Actinomycetota</taxon>
        <taxon>Actinomycetes</taxon>
        <taxon>Glycomycetales</taxon>
        <taxon>Glycomycetaceae</taxon>
        <taxon>Stackebrandtia</taxon>
    </lineage>
</organism>
<dbReference type="PANTHER" id="PTHR40396:SF1">
    <property type="entry name" value="ATPASE AAA-TYPE CORE DOMAIN-CONTAINING PROTEIN"/>
    <property type="match status" value="1"/>
</dbReference>
<dbReference type="Pfam" id="PF13304">
    <property type="entry name" value="AAA_21"/>
    <property type="match status" value="1"/>
</dbReference>
<evidence type="ECO:0000313" key="3">
    <source>
        <dbReference type="Proteomes" id="UP000321617"/>
    </source>
</evidence>
<dbReference type="InterPro" id="IPR003959">
    <property type="entry name" value="ATPase_AAA_core"/>
</dbReference>
<name>A0A562V2B1_9ACTN</name>
<accession>A0A562V2B1</accession>
<evidence type="ECO:0000259" key="1">
    <source>
        <dbReference type="Pfam" id="PF13304"/>
    </source>
</evidence>
<dbReference type="SUPFAM" id="SSF52540">
    <property type="entry name" value="P-loop containing nucleoside triphosphate hydrolases"/>
    <property type="match status" value="1"/>
</dbReference>
<dbReference type="InterPro" id="IPR027417">
    <property type="entry name" value="P-loop_NTPase"/>
</dbReference>
<gene>
    <name evidence="2" type="ORF">LX16_2772</name>
</gene>
<keyword evidence="3" id="KW-1185">Reference proteome</keyword>
<dbReference type="GO" id="GO:0005524">
    <property type="term" value="F:ATP binding"/>
    <property type="evidence" value="ECO:0007669"/>
    <property type="project" value="InterPro"/>
</dbReference>
<dbReference type="PANTHER" id="PTHR40396">
    <property type="entry name" value="ATPASE-LIKE PROTEIN"/>
    <property type="match status" value="1"/>
</dbReference>
<dbReference type="Gene3D" id="3.40.50.300">
    <property type="entry name" value="P-loop containing nucleotide triphosphate hydrolases"/>
    <property type="match status" value="1"/>
</dbReference>
<sequence>MLLRFRVANHASLRDEQELSLIADKPRAERAEGEVPRSAYRTVPATAIYGPNASGKSNVIDAIAWMRFAVLSSFRQWDPSGGVPRAPFGLRPDKAAHLTEVEAEFVLQGVRYQYGFACDDERITSEWLYDYPQGRIRRLFERSGDGSPKFGRSLTGRVKMIGDLLRPNSLYLSVAAAQGHRLLGAIRHWFDRGLIVATDFDFSARLDDTIERYLASNRRERADLLLPLLRLADVGVAGVQVDEAEADDGLRSALERMQQFFQESVGGRIVFQGSLSHRVKTVHEVESGRYALALREESSGTQTWIGMLGPVFEALAHGATLCVDELDARLHPYLSAVLVSLFQDPEVNPHRAQIVFTAHDTSLLGRNTTLKLERDQVWFTEKDHRTGATTLFPLSDFQERDSASLEKRYLVGRFGAVPFLDDDARAALAAAIKQHRNLGEAAEEPRSGATATA</sequence>
<protein>
    <recommendedName>
        <fullName evidence="1">ATPase AAA-type core domain-containing protein</fullName>
    </recommendedName>
</protein>
<dbReference type="GO" id="GO:0016887">
    <property type="term" value="F:ATP hydrolysis activity"/>
    <property type="evidence" value="ECO:0007669"/>
    <property type="project" value="InterPro"/>
</dbReference>
<dbReference type="EMBL" id="VLLL01000006">
    <property type="protein sequence ID" value="TWJ12026.1"/>
    <property type="molecule type" value="Genomic_DNA"/>
</dbReference>
<evidence type="ECO:0000313" key="2">
    <source>
        <dbReference type="EMBL" id="TWJ12026.1"/>
    </source>
</evidence>
<dbReference type="AlphaFoldDB" id="A0A562V2B1"/>
<proteinExistence type="predicted"/>
<comment type="caution">
    <text evidence="2">The sequence shown here is derived from an EMBL/GenBank/DDBJ whole genome shotgun (WGS) entry which is preliminary data.</text>
</comment>
<dbReference type="Proteomes" id="UP000321617">
    <property type="component" value="Unassembled WGS sequence"/>
</dbReference>
<dbReference type="OrthoDB" id="9809324at2"/>
<reference evidence="2 3" key="1">
    <citation type="journal article" date="2013" name="Stand. Genomic Sci.">
        <title>Genomic Encyclopedia of Type Strains, Phase I: The one thousand microbial genomes (KMG-I) project.</title>
        <authorList>
            <person name="Kyrpides N.C."/>
            <person name="Woyke T."/>
            <person name="Eisen J.A."/>
            <person name="Garrity G."/>
            <person name="Lilburn T.G."/>
            <person name="Beck B.J."/>
            <person name="Whitman W.B."/>
            <person name="Hugenholtz P."/>
            <person name="Klenk H.P."/>
        </authorList>
    </citation>
    <scope>NUCLEOTIDE SEQUENCE [LARGE SCALE GENOMIC DNA]</scope>
    <source>
        <strain evidence="2 3">DSM 45044</strain>
    </source>
</reference>
<dbReference type="RefSeq" id="WP_147138821.1">
    <property type="nucleotide sequence ID" value="NZ_BAABIJ010000002.1"/>
</dbReference>
<feature type="domain" description="ATPase AAA-type core" evidence="1">
    <location>
        <begin position="46"/>
        <end position="364"/>
    </location>
</feature>